<dbReference type="Proteomes" id="UP000198215">
    <property type="component" value="Chromosome I"/>
</dbReference>
<dbReference type="EMBL" id="LT607753">
    <property type="protein sequence ID" value="SCG69732.1"/>
    <property type="molecule type" value="Genomic_DNA"/>
</dbReference>
<keyword evidence="3" id="KW-0808">Transferase</keyword>
<dbReference type="InterPro" id="IPR000719">
    <property type="entry name" value="Prot_kinase_dom"/>
</dbReference>
<dbReference type="PROSITE" id="PS00107">
    <property type="entry name" value="PROTEIN_KINASE_ATP"/>
    <property type="match status" value="1"/>
</dbReference>
<dbReference type="SUPFAM" id="SSF56112">
    <property type="entry name" value="Protein kinase-like (PK-like)"/>
    <property type="match status" value="1"/>
</dbReference>
<dbReference type="GO" id="GO:0004197">
    <property type="term" value="F:cysteine-type endopeptidase activity"/>
    <property type="evidence" value="ECO:0007669"/>
    <property type="project" value="InterPro"/>
</dbReference>
<evidence type="ECO:0000256" key="4">
    <source>
        <dbReference type="ARBA" id="ARBA00022741"/>
    </source>
</evidence>
<evidence type="ECO:0000313" key="10">
    <source>
        <dbReference type="Proteomes" id="UP000198215"/>
    </source>
</evidence>
<evidence type="ECO:0000256" key="1">
    <source>
        <dbReference type="ARBA" id="ARBA00012513"/>
    </source>
</evidence>
<dbReference type="AlphaFoldDB" id="A0A1C5JGP7"/>
<dbReference type="InterPro" id="IPR011009">
    <property type="entry name" value="Kinase-like_dom_sf"/>
</dbReference>
<dbReference type="GO" id="GO:0004674">
    <property type="term" value="F:protein serine/threonine kinase activity"/>
    <property type="evidence" value="ECO:0007669"/>
    <property type="project" value="UniProtKB-KW"/>
</dbReference>
<protein>
    <recommendedName>
        <fullName evidence="1">non-specific serine/threonine protein kinase</fullName>
        <ecNumber evidence="1">2.7.11.1</ecNumber>
    </recommendedName>
</protein>
<evidence type="ECO:0000256" key="3">
    <source>
        <dbReference type="ARBA" id="ARBA00022679"/>
    </source>
</evidence>
<evidence type="ECO:0000256" key="2">
    <source>
        <dbReference type="ARBA" id="ARBA00022527"/>
    </source>
</evidence>
<keyword evidence="6 7" id="KW-0067">ATP-binding</keyword>
<accession>A0A1C5JGP7</accession>
<reference evidence="10" key="1">
    <citation type="submission" date="2016-06" db="EMBL/GenBank/DDBJ databases">
        <authorList>
            <person name="Varghese N."/>
            <person name="Submissions Spin"/>
        </authorList>
    </citation>
    <scope>NUCLEOTIDE SEQUENCE [LARGE SCALE GENOMIC DNA]</scope>
    <source>
        <strain evidence="10">DSM 45161</strain>
    </source>
</reference>
<organism evidence="9 10">
    <name type="scientific">Micromonospora coxensis</name>
    <dbReference type="NCBI Taxonomy" id="356852"/>
    <lineage>
        <taxon>Bacteria</taxon>
        <taxon>Bacillati</taxon>
        <taxon>Actinomycetota</taxon>
        <taxon>Actinomycetes</taxon>
        <taxon>Micromonosporales</taxon>
        <taxon>Micromonosporaceae</taxon>
        <taxon>Micromonospora</taxon>
    </lineage>
</organism>
<dbReference type="PANTHER" id="PTHR43289">
    <property type="entry name" value="MITOGEN-ACTIVATED PROTEIN KINASE KINASE KINASE 20-RELATED"/>
    <property type="match status" value="1"/>
</dbReference>
<dbReference type="Gene3D" id="3.40.50.1460">
    <property type="match status" value="1"/>
</dbReference>
<dbReference type="InterPro" id="IPR011600">
    <property type="entry name" value="Pept_C14_caspase"/>
</dbReference>
<dbReference type="InterPro" id="IPR008271">
    <property type="entry name" value="Ser/Thr_kinase_AS"/>
</dbReference>
<evidence type="ECO:0000313" key="9">
    <source>
        <dbReference type="EMBL" id="SCG69732.1"/>
    </source>
</evidence>
<keyword evidence="2" id="KW-0723">Serine/threonine-protein kinase</keyword>
<sequence>MPEYGFQVCTLKNEQVTKAAIVRQLIEARNSGATTALFYFSGHGAATEIGTFLVTHDNSDFDEGVELRKLAEMLGSADAQTLIVLDCCHSGAAGQFGDLPYQARLLAGADVQAAFRLSANSVAVIAACTSEQLAWEERNLGHGIFTYHLLQALLGEAVDHEGNLTANSLYDVVSRNMAANGQISDRQKPIFAGHLAGRLVLASNLDPALPPPPQEEELRQIELEAAALIEDYNGYKSRFDTRSWRTEGHEACSRRLELIDKWFTKRRTVPGLLTRPDFKKSAETLLRYRTELGYVEKGTVIAEGELEERIGEGGFGAVWKVVNRETGKRVALKLYHPHEMYDSEKTRRFENGYDAMKMLRHPQVVAVQRYSRCPTGFVMDFIDGPNLRSLEPHAFMEPYALIRLLIGIGETIQHAHQNDVIHRDIKPENIVCEYQEDGSVLPYLTDFDLAWFNTHTQRATKTAMGVVYYAAPEQFFAFDPKAALTKTPALDVFSFGQLMYYCFTGRDPDPVRLDVNRQTLEETAMRKGLDNESVLALCSLYREATEWDQPVRLQNFITVLSRLRAIEASLLHTSPTKMFDQDGFVAELIAMLTGRSVVPGSTSSYITAAGTWQVTLEWQERHRKRQYRQHLNAHFLPQGRIGLEGVPNEQMRRTLNKRLDEALKRYSSLATRHPGRHGTYEVFVEIVPRQLDVEGVRAAADIISESVAALSI</sequence>
<dbReference type="Pfam" id="PF00656">
    <property type="entry name" value="Peptidase_C14"/>
    <property type="match status" value="1"/>
</dbReference>
<keyword evidence="4 7" id="KW-0547">Nucleotide-binding</keyword>
<feature type="binding site" evidence="7">
    <location>
        <position position="333"/>
    </location>
    <ligand>
        <name>ATP</name>
        <dbReference type="ChEBI" id="CHEBI:30616"/>
    </ligand>
</feature>
<dbReference type="Pfam" id="PF00069">
    <property type="entry name" value="Pkinase"/>
    <property type="match status" value="1"/>
</dbReference>
<keyword evidence="5" id="KW-0418">Kinase</keyword>
<evidence type="ECO:0000256" key="6">
    <source>
        <dbReference type="ARBA" id="ARBA00022840"/>
    </source>
</evidence>
<keyword evidence="10" id="KW-1185">Reference proteome</keyword>
<feature type="domain" description="Protein kinase" evidence="8">
    <location>
        <begin position="304"/>
        <end position="592"/>
    </location>
</feature>
<dbReference type="EC" id="2.7.11.1" evidence="1"/>
<dbReference type="PROSITE" id="PS00108">
    <property type="entry name" value="PROTEIN_KINASE_ST"/>
    <property type="match status" value="1"/>
</dbReference>
<name>A0A1C5JGP7_9ACTN</name>
<dbReference type="InterPro" id="IPR017441">
    <property type="entry name" value="Protein_kinase_ATP_BS"/>
</dbReference>
<dbReference type="GO" id="GO:0005524">
    <property type="term" value="F:ATP binding"/>
    <property type="evidence" value="ECO:0007669"/>
    <property type="project" value="UniProtKB-UniRule"/>
</dbReference>
<dbReference type="CDD" id="cd14014">
    <property type="entry name" value="STKc_PknB_like"/>
    <property type="match status" value="1"/>
</dbReference>
<dbReference type="PANTHER" id="PTHR43289:SF6">
    <property type="entry name" value="SERINE_THREONINE-PROTEIN KINASE NEKL-3"/>
    <property type="match status" value="1"/>
</dbReference>
<proteinExistence type="predicted"/>
<evidence type="ECO:0000259" key="8">
    <source>
        <dbReference type="PROSITE" id="PS50011"/>
    </source>
</evidence>
<dbReference type="SMART" id="SM00220">
    <property type="entry name" value="S_TKc"/>
    <property type="match status" value="1"/>
</dbReference>
<evidence type="ECO:0000256" key="7">
    <source>
        <dbReference type="PROSITE-ProRule" id="PRU10141"/>
    </source>
</evidence>
<dbReference type="GO" id="GO:0006508">
    <property type="term" value="P:proteolysis"/>
    <property type="evidence" value="ECO:0007669"/>
    <property type="project" value="InterPro"/>
</dbReference>
<gene>
    <name evidence="9" type="ORF">GA0070614_4587</name>
</gene>
<evidence type="ECO:0000256" key="5">
    <source>
        <dbReference type="ARBA" id="ARBA00022777"/>
    </source>
</evidence>
<dbReference type="PROSITE" id="PS50011">
    <property type="entry name" value="PROTEIN_KINASE_DOM"/>
    <property type="match status" value="1"/>
</dbReference>
<dbReference type="Gene3D" id="1.10.510.10">
    <property type="entry name" value="Transferase(Phosphotransferase) domain 1"/>
    <property type="match status" value="1"/>
</dbReference>